<dbReference type="Proteomes" id="UP000587462">
    <property type="component" value="Unassembled WGS sequence"/>
</dbReference>
<dbReference type="AlphaFoldDB" id="A0A7Y7B1K5"/>
<reference evidence="1 2" key="1">
    <citation type="submission" date="2020-04" db="EMBL/GenBank/DDBJ databases">
        <title>Draft Genome Sequence of Streptomyces morookaense DSM 40503, an 8-azaguanine-producing strain.</title>
        <authorList>
            <person name="Qi J."/>
            <person name="Gao J.-M."/>
        </authorList>
    </citation>
    <scope>NUCLEOTIDE SEQUENCE [LARGE SCALE GENOMIC DNA]</scope>
    <source>
        <strain evidence="1 2">DSM 40503</strain>
    </source>
</reference>
<evidence type="ECO:0000313" key="1">
    <source>
        <dbReference type="EMBL" id="NVK77314.1"/>
    </source>
</evidence>
<dbReference type="SUPFAM" id="SSF55729">
    <property type="entry name" value="Acyl-CoA N-acyltransferases (Nat)"/>
    <property type="match status" value="1"/>
</dbReference>
<dbReference type="EMBL" id="JABBXF010000010">
    <property type="protein sequence ID" value="NVK77314.1"/>
    <property type="molecule type" value="Genomic_DNA"/>
</dbReference>
<dbReference type="GO" id="GO:0016740">
    <property type="term" value="F:transferase activity"/>
    <property type="evidence" value="ECO:0007669"/>
    <property type="project" value="UniProtKB-KW"/>
</dbReference>
<dbReference type="Gene3D" id="3.40.630.30">
    <property type="match status" value="1"/>
</dbReference>
<name>A0A7Y7B1K5_STRMO</name>
<keyword evidence="1" id="KW-0808">Transferase</keyword>
<dbReference type="InterPro" id="IPR016181">
    <property type="entry name" value="Acyl_CoA_acyltransferase"/>
</dbReference>
<sequence length="188" mass="20031">MTDVRIHVYEDGAIPAELFAQAEALREQAWPGGGPHDPALRPVAMLLVAPDGTVPATLDILSKDIVHDGRTYRASGLSAVVTGAAQRGKGHGRQLVAAARAEMAARGADVGLFTCDRSLRGFYGSAGWDVLEGTVLIGGTPEDPLPSDAPEFDMITLGAFFTERARRNADSFRNSRIALHPGVIDKLW</sequence>
<dbReference type="RefSeq" id="WP_171079094.1">
    <property type="nucleotide sequence ID" value="NZ_BNBU01000002.1"/>
</dbReference>
<keyword evidence="2" id="KW-1185">Reference proteome</keyword>
<gene>
    <name evidence="1" type="ORF">HG542_06525</name>
</gene>
<evidence type="ECO:0000313" key="2">
    <source>
        <dbReference type="Proteomes" id="UP000587462"/>
    </source>
</evidence>
<proteinExistence type="predicted"/>
<dbReference type="Pfam" id="PF13527">
    <property type="entry name" value="Acetyltransf_9"/>
    <property type="match status" value="1"/>
</dbReference>
<organism evidence="1 2">
    <name type="scientific">Streptomyces morookaense</name>
    <name type="common">Streptoverticillium morookaense</name>
    <dbReference type="NCBI Taxonomy" id="1970"/>
    <lineage>
        <taxon>Bacteria</taxon>
        <taxon>Bacillati</taxon>
        <taxon>Actinomycetota</taxon>
        <taxon>Actinomycetes</taxon>
        <taxon>Kitasatosporales</taxon>
        <taxon>Streptomycetaceae</taxon>
        <taxon>Streptomyces</taxon>
    </lineage>
</organism>
<accession>A0A7Y7B1K5</accession>
<comment type="caution">
    <text evidence="1">The sequence shown here is derived from an EMBL/GenBank/DDBJ whole genome shotgun (WGS) entry which is preliminary data.</text>
</comment>
<protein>
    <submittedName>
        <fullName evidence="1">GNAT family N-acetyltransferase</fullName>
    </submittedName>
</protein>